<dbReference type="SMART" id="SM00850">
    <property type="entry name" value="LytTR"/>
    <property type="match status" value="1"/>
</dbReference>
<protein>
    <recommendedName>
        <fullName evidence="1">Stage 0 sporulation protein A homolog</fullName>
    </recommendedName>
</protein>
<dbReference type="InterPro" id="IPR007492">
    <property type="entry name" value="LytTR_DNA-bd_dom"/>
</dbReference>
<evidence type="ECO:0000259" key="5">
    <source>
        <dbReference type="PROSITE" id="PS50930"/>
    </source>
</evidence>
<dbReference type="Gene3D" id="3.40.50.2300">
    <property type="match status" value="1"/>
</dbReference>
<keyword evidence="6" id="KW-0238">DNA-binding</keyword>
<feature type="modified residue" description="4-aspartylphosphate" evidence="3">
    <location>
        <position position="60"/>
    </location>
</feature>
<feature type="domain" description="Response regulatory" evidence="4">
    <location>
        <begin position="3"/>
        <end position="123"/>
    </location>
</feature>
<evidence type="ECO:0000313" key="6">
    <source>
        <dbReference type="EMBL" id="HIX65091.1"/>
    </source>
</evidence>
<dbReference type="Proteomes" id="UP000886800">
    <property type="component" value="Unassembled WGS sequence"/>
</dbReference>
<comment type="function">
    <text evidence="2">May play the central regulatory role in sporulation. It may be an element of the effector pathway responsible for the activation of sporulation genes in response to nutritional stress. Spo0A may act in concert with spo0H (a sigma factor) to control the expression of some genes that are critical to the sporulation process.</text>
</comment>
<dbReference type="InterPro" id="IPR011006">
    <property type="entry name" value="CheY-like_superfamily"/>
</dbReference>
<sequence>MLQVAICDDDRAALERYAVQLERLAVQEQLGIRLTTFPSGEALLFALEDLDWRLDILYLDVQMPGLDGIETARRLRAAGCEAQILFLTNSREEVFESFDVRPLQYLLKGQLSLEKFRTSFARAVQLCGRQPQALFVCERGAERRAIPFREITYFEVAKRIVTVHYAGGVFSFYSSMGDLEKRLPPGAFVRAHRAFLVSVSKIRRLDQDSLGLTTGESLPLGRTYVKQVREQLSSYLSGGEGGGEDA</sequence>
<name>A0A9D1WQ80_9FIRM</name>
<evidence type="ECO:0000256" key="1">
    <source>
        <dbReference type="ARBA" id="ARBA00018672"/>
    </source>
</evidence>
<dbReference type="Pfam" id="PF00072">
    <property type="entry name" value="Response_reg"/>
    <property type="match status" value="1"/>
</dbReference>
<dbReference type="InterPro" id="IPR001789">
    <property type="entry name" value="Sig_transdc_resp-reg_receiver"/>
</dbReference>
<organism evidence="6 7">
    <name type="scientific">Candidatus Anaerotruncus excrementipullorum</name>
    <dbReference type="NCBI Taxonomy" id="2838465"/>
    <lineage>
        <taxon>Bacteria</taxon>
        <taxon>Bacillati</taxon>
        <taxon>Bacillota</taxon>
        <taxon>Clostridia</taxon>
        <taxon>Eubacteriales</taxon>
        <taxon>Oscillospiraceae</taxon>
        <taxon>Anaerotruncus</taxon>
    </lineage>
</organism>
<dbReference type="AlphaFoldDB" id="A0A9D1WQ80"/>
<feature type="domain" description="HTH LytTR-type" evidence="5">
    <location>
        <begin position="135"/>
        <end position="234"/>
    </location>
</feature>
<dbReference type="GO" id="GO:0003677">
    <property type="term" value="F:DNA binding"/>
    <property type="evidence" value="ECO:0007669"/>
    <property type="project" value="UniProtKB-KW"/>
</dbReference>
<evidence type="ECO:0000256" key="3">
    <source>
        <dbReference type="PROSITE-ProRule" id="PRU00169"/>
    </source>
</evidence>
<dbReference type="GO" id="GO:0000156">
    <property type="term" value="F:phosphorelay response regulator activity"/>
    <property type="evidence" value="ECO:0007669"/>
    <property type="project" value="InterPro"/>
</dbReference>
<gene>
    <name evidence="6" type="ORF">H9736_02460</name>
</gene>
<evidence type="ECO:0000259" key="4">
    <source>
        <dbReference type="PROSITE" id="PS50110"/>
    </source>
</evidence>
<reference evidence="6" key="1">
    <citation type="journal article" date="2021" name="PeerJ">
        <title>Extensive microbial diversity within the chicken gut microbiome revealed by metagenomics and culture.</title>
        <authorList>
            <person name="Gilroy R."/>
            <person name="Ravi A."/>
            <person name="Getino M."/>
            <person name="Pursley I."/>
            <person name="Horton D.L."/>
            <person name="Alikhan N.F."/>
            <person name="Baker D."/>
            <person name="Gharbi K."/>
            <person name="Hall N."/>
            <person name="Watson M."/>
            <person name="Adriaenssens E.M."/>
            <person name="Foster-Nyarko E."/>
            <person name="Jarju S."/>
            <person name="Secka A."/>
            <person name="Antonio M."/>
            <person name="Oren A."/>
            <person name="Chaudhuri R.R."/>
            <person name="La Ragione R."/>
            <person name="Hildebrand F."/>
            <person name="Pallen M.J."/>
        </authorList>
    </citation>
    <scope>NUCLEOTIDE SEQUENCE</scope>
    <source>
        <strain evidence="6">CHK188-5543</strain>
    </source>
</reference>
<accession>A0A9D1WQ80</accession>
<keyword evidence="3" id="KW-0597">Phosphoprotein</keyword>
<proteinExistence type="predicted"/>
<comment type="caution">
    <text evidence="6">The sequence shown here is derived from an EMBL/GenBank/DDBJ whole genome shotgun (WGS) entry which is preliminary data.</text>
</comment>
<dbReference type="SMART" id="SM00448">
    <property type="entry name" value="REC"/>
    <property type="match status" value="1"/>
</dbReference>
<dbReference type="PANTHER" id="PTHR37299:SF1">
    <property type="entry name" value="STAGE 0 SPORULATION PROTEIN A HOMOLOG"/>
    <property type="match status" value="1"/>
</dbReference>
<dbReference type="PROSITE" id="PS50930">
    <property type="entry name" value="HTH_LYTTR"/>
    <property type="match status" value="1"/>
</dbReference>
<dbReference type="SUPFAM" id="SSF52172">
    <property type="entry name" value="CheY-like"/>
    <property type="match status" value="1"/>
</dbReference>
<dbReference type="PROSITE" id="PS50110">
    <property type="entry name" value="RESPONSE_REGULATORY"/>
    <property type="match status" value="1"/>
</dbReference>
<dbReference type="EMBL" id="DXES01000051">
    <property type="protein sequence ID" value="HIX65091.1"/>
    <property type="molecule type" value="Genomic_DNA"/>
</dbReference>
<dbReference type="Pfam" id="PF04397">
    <property type="entry name" value="LytTR"/>
    <property type="match status" value="1"/>
</dbReference>
<dbReference type="Gene3D" id="2.40.50.1020">
    <property type="entry name" value="LytTr DNA-binding domain"/>
    <property type="match status" value="1"/>
</dbReference>
<dbReference type="PANTHER" id="PTHR37299">
    <property type="entry name" value="TRANSCRIPTIONAL REGULATOR-RELATED"/>
    <property type="match status" value="1"/>
</dbReference>
<reference evidence="6" key="2">
    <citation type="submission" date="2021-04" db="EMBL/GenBank/DDBJ databases">
        <authorList>
            <person name="Gilroy R."/>
        </authorList>
    </citation>
    <scope>NUCLEOTIDE SEQUENCE</scope>
    <source>
        <strain evidence="6">CHK188-5543</strain>
    </source>
</reference>
<evidence type="ECO:0000256" key="2">
    <source>
        <dbReference type="ARBA" id="ARBA00024867"/>
    </source>
</evidence>
<evidence type="ECO:0000313" key="7">
    <source>
        <dbReference type="Proteomes" id="UP000886800"/>
    </source>
</evidence>
<dbReference type="InterPro" id="IPR046947">
    <property type="entry name" value="LytR-like"/>
</dbReference>